<dbReference type="RefSeq" id="WP_098659899.1">
    <property type="nucleotide sequence ID" value="NZ_NVDQ01000007.1"/>
</dbReference>
<name>A0A9X7BFS6_BACCE</name>
<evidence type="ECO:0000313" key="2">
    <source>
        <dbReference type="Proteomes" id="UP000226257"/>
    </source>
</evidence>
<evidence type="ECO:0000313" key="1">
    <source>
        <dbReference type="EMBL" id="PFV11206.1"/>
    </source>
</evidence>
<accession>A0A9X7BFS6</accession>
<reference evidence="1 2" key="1">
    <citation type="submission" date="2017-09" db="EMBL/GenBank/DDBJ databases">
        <title>Large-scale bioinformatics analysis of Bacillus genomes uncovers conserved roles of natural products in bacterial physiology.</title>
        <authorList>
            <consortium name="Agbiome Team Llc"/>
            <person name="Bleich R.M."/>
            <person name="Grubbs K.J."/>
            <person name="Santa Maria K.C."/>
            <person name="Allen S.E."/>
            <person name="Farag S."/>
            <person name="Shank E.A."/>
            <person name="Bowers A."/>
        </authorList>
    </citation>
    <scope>NUCLEOTIDE SEQUENCE [LARGE SCALE GENOMIC DNA]</scope>
    <source>
        <strain evidence="1 2">AFS060282</strain>
    </source>
</reference>
<organism evidence="1 2">
    <name type="scientific">Bacillus cereus</name>
    <dbReference type="NCBI Taxonomy" id="1396"/>
    <lineage>
        <taxon>Bacteria</taxon>
        <taxon>Bacillati</taxon>
        <taxon>Bacillota</taxon>
        <taxon>Bacilli</taxon>
        <taxon>Bacillales</taxon>
        <taxon>Bacillaceae</taxon>
        <taxon>Bacillus</taxon>
        <taxon>Bacillus cereus group</taxon>
    </lineage>
</organism>
<comment type="caution">
    <text evidence="1">The sequence shown here is derived from an EMBL/GenBank/DDBJ whole genome shotgun (WGS) entry which is preliminary data.</text>
</comment>
<dbReference type="EMBL" id="NVDQ01000007">
    <property type="protein sequence ID" value="PFV11206.1"/>
    <property type="molecule type" value="Genomic_DNA"/>
</dbReference>
<dbReference type="Proteomes" id="UP000226257">
    <property type="component" value="Unassembled WGS sequence"/>
</dbReference>
<dbReference type="AlphaFoldDB" id="A0A9X7BFS6"/>
<gene>
    <name evidence="1" type="ORF">COK98_02750</name>
</gene>
<proteinExistence type="predicted"/>
<protein>
    <submittedName>
        <fullName evidence="1">Uncharacterized protein</fullName>
    </submittedName>
</protein>
<sequence length="108" mass="12921">MKEKNYYKDLLKKLCEVNNISPRKPRFENFNDMEELVLIHIKNQLKEGVDIECFKTLDLIYQTVMPLGIKYKQQLCFYPNGNRLDRITVSFKKEDYILLNKKLETGDI</sequence>